<feature type="compositionally biased region" description="Polar residues" evidence="1">
    <location>
        <begin position="17"/>
        <end position="28"/>
    </location>
</feature>
<protein>
    <submittedName>
        <fullName evidence="2">Uncharacterized protein</fullName>
    </submittedName>
</protein>
<gene>
    <name evidence="2" type="ORF">AK37_11966</name>
</gene>
<organism evidence="2 3">
    <name type="scientific">Rhodococcus pyridinivorans AK37</name>
    <dbReference type="NCBI Taxonomy" id="1114960"/>
    <lineage>
        <taxon>Bacteria</taxon>
        <taxon>Bacillati</taxon>
        <taxon>Actinomycetota</taxon>
        <taxon>Actinomycetes</taxon>
        <taxon>Mycobacteriales</taxon>
        <taxon>Nocardiaceae</taxon>
        <taxon>Rhodococcus</taxon>
    </lineage>
</organism>
<name>H0JRU6_9NOCA</name>
<dbReference type="Proteomes" id="UP000005064">
    <property type="component" value="Unassembled WGS sequence"/>
</dbReference>
<feature type="region of interest" description="Disordered" evidence="1">
    <location>
        <begin position="1"/>
        <end position="68"/>
    </location>
</feature>
<dbReference type="AlphaFoldDB" id="H0JRU6"/>
<evidence type="ECO:0000256" key="1">
    <source>
        <dbReference type="SAM" id="MobiDB-lite"/>
    </source>
</evidence>
<feature type="compositionally biased region" description="Polar residues" evidence="1">
    <location>
        <begin position="40"/>
        <end position="53"/>
    </location>
</feature>
<accession>H0JRU6</accession>
<proteinExistence type="predicted"/>
<evidence type="ECO:0000313" key="3">
    <source>
        <dbReference type="Proteomes" id="UP000005064"/>
    </source>
</evidence>
<sequence length="68" mass="7081">MAAGSDPHTRCEISRHGTCTASTGTPYSRTRRSTEVGSWLTGSAHTISSTPSKPRSAAKRNAASVFSG</sequence>
<comment type="caution">
    <text evidence="2">The sequence shown here is derived from an EMBL/GenBank/DDBJ whole genome shotgun (WGS) entry which is preliminary data.</text>
</comment>
<evidence type="ECO:0000313" key="2">
    <source>
        <dbReference type="EMBL" id="EHK83508.1"/>
    </source>
</evidence>
<reference evidence="2 3" key="1">
    <citation type="submission" date="2011-12" db="EMBL/GenBank/DDBJ databases">
        <authorList>
            <person name="Kriszt B."/>
            <person name="Tancsics A."/>
            <person name="Cserhati M."/>
            <person name="Toth A."/>
            <person name="Nagy I."/>
            <person name="Horvath B."/>
            <person name="Tamura T."/>
            <person name="Kukolya J."/>
            <person name="Szoboszlay S."/>
        </authorList>
    </citation>
    <scope>NUCLEOTIDE SEQUENCE [LARGE SCALE GENOMIC DNA]</scope>
    <source>
        <strain evidence="2 3">AK37</strain>
    </source>
</reference>
<dbReference type="EMBL" id="AHBW01000040">
    <property type="protein sequence ID" value="EHK83508.1"/>
    <property type="molecule type" value="Genomic_DNA"/>
</dbReference>